<dbReference type="InterPro" id="IPR051026">
    <property type="entry name" value="PI/PC_transfer"/>
</dbReference>
<evidence type="ECO:0000256" key="1">
    <source>
        <dbReference type="ARBA" id="ARBA00004141"/>
    </source>
</evidence>
<dbReference type="PROSITE" id="PS50850">
    <property type="entry name" value="MFS"/>
    <property type="match status" value="1"/>
</dbReference>
<feature type="domain" description="CRAL-TRIO" evidence="6">
    <location>
        <begin position="643"/>
        <end position="816"/>
    </location>
</feature>
<dbReference type="InterPro" id="IPR020846">
    <property type="entry name" value="MFS_dom"/>
</dbReference>
<feature type="transmembrane region" description="Helical" evidence="5">
    <location>
        <begin position="67"/>
        <end position="89"/>
    </location>
</feature>
<dbReference type="PANTHER" id="PTHR45657:SF1">
    <property type="entry name" value="CRAL-TRIO DOMAIN-CONTAINING PROTEIN YKL091C-RELATED"/>
    <property type="match status" value="1"/>
</dbReference>
<dbReference type="CDD" id="cd00170">
    <property type="entry name" value="SEC14"/>
    <property type="match status" value="1"/>
</dbReference>
<gene>
    <name evidence="8" type="ORF">MIND_00851500</name>
</gene>
<keyword evidence="2 5" id="KW-0812">Transmembrane</keyword>
<feature type="transmembrane region" description="Helical" evidence="5">
    <location>
        <begin position="209"/>
        <end position="228"/>
    </location>
</feature>
<evidence type="ECO:0000259" key="7">
    <source>
        <dbReference type="PROSITE" id="PS50850"/>
    </source>
</evidence>
<dbReference type="GeneID" id="59347694"/>
<dbReference type="InterPro" id="IPR036259">
    <property type="entry name" value="MFS_trans_sf"/>
</dbReference>
<dbReference type="InterPro" id="IPR011074">
    <property type="entry name" value="CRAL/TRIO_N_dom"/>
</dbReference>
<dbReference type="RefSeq" id="XP_037218420.1">
    <property type="nucleotide sequence ID" value="XM_037365178.1"/>
</dbReference>
<feature type="transmembrane region" description="Helical" evidence="5">
    <location>
        <begin position="299"/>
        <end position="323"/>
    </location>
</feature>
<evidence type="ECO:0000256" key="4">
    <source>
        <dbReference type="ARBA" id="ARBA00023136"/>
    </source>
</evidence>
<dbReference type="PANTHER" id="PTHR45657">
    <property type="entry name" value="CRAL-TRIO DOMAIN-CONTAINING PROTEIN YKL091C-RELATED"/>
    <property type="match status" value="1"/>
</dbReference>
<dbReference type="SUPFAM" id="SSF52087">
    <property type="entry name" value="CRAL/TRIO domain"/>
    <property type="match status" value="1"/>
</dbReference>
<dbReference type="GO" id="GO:0022857">
    <property type="term" value="F:transmembrane transporter activity"/>
    <property type="evidence" value="ECO:0007669"/>
    <property type="project" value="InterPro"/>
</dbReference>
<evidence type="ECO:0000256" key="3">
    <source>
        <dbReference type="ARBA" id="ARBA00022989"/>
    </source>
</evidence>
<keyword evidence="4 5" id="KW-0472">Membrane</keyword>
<name>A0A8H6SHM1_9AGAR</name>
<dbReference type="SMART" id="SM00516">
    <property type="entry name" value="SEC14"/>
    <property type="match status" value="1"/>
</dbReference>
<dbReference type="OrthoDB" id="1434354at2759"/>
<dbReference type="SUPFAM" id="SSF103473">
    <property type="entry name" value="MFS general substrate transporter"/>
    <property type="match status" value="1"/>
</dbReference>
<dbReference type="AlphaFoldDB" id="A0A8H6SHM1"/>
<evidence type="ECO:0000256" key="5">
    <source>
        <dbReference type="SAM" id="Phobius"/>
    </source>
</evidence>
<feature type="transmembrane region" description="Helical" evidence="5">
    <location>
        <begin position="447"/>
        <end position="464"/>
    </location>
</feature>
<dbReference type="InterPro" id="IPR005828">
    <property type="entry name" value="MFS_sugar_transport-like"/>
</dbReference>
<dbReference type="PROSITE" id="PS50191">
    <property type="entry name" value="CRAL_TRIO"/>
    <property type="match status" value="1"/>
</dbReference>
<keyword evidence="3 5" id="KW-1133">Transmembrane helix</keyword>
<evidence type="ECO:0000259" key="6">
    <source>
        <dbReference type="PROSITE" id="PS50191"/>
    </source>
</evidence>
<dbReference type="Gene3D" id="3.40.525.10">
    <property type="entry name" value="CRAL-TRIO lipid binding domain"/>
    <property type="match status" value="1"/>
</dbReference>
<dbReference type="SMART" id="SM01100">
    <property type="entry name" value="CRAL_TRIO_N"/>
    <property type="match status" value="1"/>
</dbReference>
<dbReference type="Gene3D" id="1.10.8.20">
    <property type="entry name" value="N-terminal domain of phosphatidylinositol transfer protein sec14p"/>
    <property type="match status" value="1"/>
</dbReference>
<proteinExistence type="predicted"/>
<dbReference type="GO" id="GO:0016020">
    <property type="term" value="C:membrane"/>
    <property type="evidence" value="ECO:0007669"/>
    <property type="project" value="UniProtKB-SubCell"/>
</dbReference>
<organism evidence="8 9">
    <name type="scientific">Mycena indigotica</name>
    <dbReference type="NCBI Taxonomy" id="2126181"/>
    <lineage>
        <taxon>Eukaryota</taxon>
        <taxon>Fungi</taxon>
        <taxon>Dikarya</taxon>
        <taxon>Basidiomycota</taxon>
        <taxon>Agaricomycotina</taxon>
        <taxon>Agaricomycetes</taxon>
        <taxon>Agaricomycetidae</taxon>
        <taxon>Agaricales</taxon>
        <taxon>Marasmiineae</taxon>
        <taxon>Mycenaceae</taxon>
        <taxon>Mycena</taxon>
    </lineage>
</organism>
<sequence>MPQATSLPDDEIKYSSDVLEPSVQAEALQSTSRSALKLYLVTVMSSVNGMEQYLNYFKLSGKDAGGGVGSITGLIFAMFTLGTCVTALVAGPLADRFGRRGAMLCGGILGVLGSVVVTFAQDVAYLKGGRFFIGMSTALLQVSAPMYVTEISPPQAMARSNDWCIRWYVTASRHLQSYSPTAIAIIASIFSGAVTTVSCKWATTLSWRLPLGLQIIPATGVALFSMLIPESPRWLMSVGRTGEAKRVLREYHGNGNDHAQLVISQLDELTQSIKADAVRKSWWDYASLFQTKGDCRRSALILLLAFCSQWAGSGLESFLVVLLAHDHISTQHLRILLSLVNNIIGSGGALLGAFFSDKIGRRHFWFWGTVCCTASILISGACTAVADTNLAAANAAITFLCWAVLQRRFYAQSHVVIFNFFFCATYVPLPATYVPECLTFEKRANGVAMYTLCASLASLVNTYATPVALANIQWRLYFVFIGWDVFACILIFFFAVETSGKTLCVVFDLFPAFLTRDAAGKSLRGFFGAPMLDCRRSLMRTKTCVICLLKCGCGRLLSSAITAYMPATHNEILQQFRKEVESEGILKDGDTIGTDDETLLRFLRARKFDIKQSKKMLAEAQQWRKTVRLDQLYAETDPFDYPERDAVFNCWPLYFHKLDKKGRPVNIHHLGVVDFPKLYKTCTPERHFESLLVNAECLPREVLPACSRVAAAPVSTVLVIIDLTDFSMSKFWQMKSLARTSFQISQDYFPETMGQLIIVNAPSSFTFIWSMMKPWLSKETAEKVDIIGHDYQSALLDVVDADALPAVLGGECRCEEGCHLSSAGPWLDDRKGWGPKANSKLQNGDLQVKELGVK</sequence>
<dbReference type="InterPro" id="IPR036273">
    <property type="entry name" value="CRAL/TRIO_N_dom_sf"/>
</dbReference>
<dbReference type="Pfam" id="PF00650">
    <property type="entry name" value="CRAL_TRIO"/>
    <property type="match status" value="1"/>
</dbReference>
<protein>
    <submittedName>
        <fullName evidence="8">MFS domain-containing protein</fullName>
    </submittedName>
</protein>
<dbReference type="PROSITE" id="PS00216">
    <property type="entry name" value="SUGAR_TRANSPORT_1"/>
    <property type="match status" value="2"/>
</dbReference>
<dbReference type="InterPro" id="IPR001251">
    <property type="entry name" value="CRAL-TRIO_dom"/>
</dbReference>
<dbReference type="Pfam" id="PF03765">
    <property type="entry name" value="CRAL_TRIO_N"/>
    <property type="match status" value="1"/>
</dbReference>
<dbReference type="SUPFAM" id="SSF46938">
    <property type="entry name" value="CRAL/TRIO N-terminal domain"/>
    <property type="match status" value="1"/>
</dbReference>
<dbReference type="EMBL" id="JACAZF010000007">
    <property type="protein sequence ID" value="KAF7299032.1"/>
    <property type="molecule type" value="Genomic_DNA"/>
</dbReference>
<feature type="transmembrane region" description="Helical" evidence="5">
    <location>
        <begin position="416"/>
        <end position="435"/>
    </location>
</feature>
<feature type="transmembrane region" description="Helical" evidence="5">
    <location>
        <begin position="335"/>
        <end position="355"/>
    </location>
</feature>
<feature type="transmembrane region" description="Helical" evidence="5">
    <location>
        <begin position="182"/>
        <end position="203"/>
    </location>
</feature>
<keyword evidence="9" id="KW-1185">Reference proteome</keyword>
<dbReference type="Gene3D" id="1.20.1250.20">
    <property type="entry name" value="MFS general substrate transporter like domains"/>
    <property type="match status" value="1"/>
</dbReference>
<evidence type="ECO:0000313" key="9">
    <source>
        <dbReference type="Proteomes" id="UP000636479"/>
    </source>
</evidence>
<evidence type="ECO:0000256" key="2">
    <source>
        <dbReference type="ARBA" id="ARBA00022692"/>
    </source>
</evidence>
<comment type="caution">
    <text evidence="8">The sequence shown here is derived from an EMBL/GenBank/DDBJ whole genome shotgun (WGS) entry which is preliminary data.</text>
</comment>
<feature type="domain" description="Major facilitator superfamily (MFS) profile" evidence="7">
    <location>
        <begin position="26"/>
        <end position="499"/>
    </location>
</feature>
<dbReference type="Proteomes" id="UP000636479">
    <property type="component" value="Unassembled WGS sequence"/>
</dbReference>
<feature type="transmembrane region" description="Helical" evidence="5">
    <location>
        <begin position="364"/>
        <end position="386"/>
    </location>
</feature>
<comment type="subcellular location">
    <subcellularLocation>
        <location evidence="1">Membrane</location>
        <topology evidence="1">Multi-pass membrane protein</topology>
    </subcellularLocation>
</comment>
<evidence type="ECO:0000313" key="8">
    <source>
        <dbReference type="EMBL" id="KAF7299032.1"/>
    </source>
</evidence>
<dbReference type="Pfam" id="PF00083">
    <property type="entry name" value="Sugar_tr"/>
    <property type="match status" value="1"/>
</dbReference>
<dbReference type="InterPro" id="IPR036865">
    <property type="entry name" value="CRAL-TRIO_dom_sf"/>
</dbReference>
<accession>A0A8H6SHM1</accession>
<reference evidence="8" key="1">
    <citation type="submission" date="2020-05" db="EMBL/GenBank/DDBJ databases">
        <title>Mycena genomes resolve the evolution of fungal bioluminescence.</title>
        <authorList>
            <person name="Tsai I.J."/>
        </authorList>
    </citation>
    <scope>NUCLEOTIDE SEQUENCE</scope>
    <source>
        <strain evidence="8">171206Taipei</strain>
    </source>
</reference>
<feature type="transmembrane region" description="Helical" evidence="5">
    <location>
        <begin position="476"/>
        <end position="496"/>
    </location>
</feature>
<dbReference type="InterPro" id="IPR005829">
    <property type="entry name" value="Sugar_transporter_CS"/>
</dbReference>
<feature type="transmembrane region" description="Helical" evidence="5">
    <location>
        <begin position="101"/>
        <end position="119"/>
    </location>
</feature>